<gene>
    <name evidence="7" type="ORF">BECKTC1821E_GA0114239_102710</name>
</gene>
<dbReference type="Pfam" id="PF00890">
    <property type="entry name" value="FAD_binding_2"/>
    <property type="match status" value="1"/>
</dbReference>
<reference evidence="7" key="1">
    <citation type="submission" date="2019-02" db="EMBL/GenBank/DDBJ databases">
        <authorList>
            <person name="Gruber-Vodicka R. H."/>
            <person name="Seah K. B. B."/>
        </authorList>
    </citation>
    <scope>NUCLEOTIDE SEQUENCE</scope>
    <source>
        <strain evidence="7">BECK_BZ125</strain>
    </source>
</reference>
<dbReference type="EMBL" id="CAADFT010000027">
    <property type="protein sequence ID" value="VFK43577.1"/>
    <property type="molecule type" value="Genomic_DNA"/>
</dbReference>
<dbReference type="GO" id="GO:0016491">
    <property type="term" value="F:oxidoreductase activity"/>
    <property type="evidence" value="ECO:0007669"/>
    <property type="project" value="UniProtKB-KW"/>
</dbReference>
<dbReference type="InterPro" id="IPR036188">
    <property type="entry name" value="FAD/NAD-bd_sf"/>
</dbReference>
<dbReference type="Gene3D" id="3.90.700.10">
    <property type="entry name" value="Succinate dehydrogenase/fumarate reductase flavoprotein, catalytic domain"/>
    <property type="match status" value="1"/>
</dbReference>
<feature type="domain" description="FAD-dependent oxidoreductase 2 FAD-binding" evidence="6">
    <location>
        <begin position="18"/>
        <end position="446"/>
    </location>
</feature>
<dbReference type="PANTHER" id="PTHR43400:SF7">
    <property type="entry name" value="FAD-DEPENDENT OXIDOREDUCTASE 2 FAD BINDING DOMAIN-CONTAINING PROTEIN"/>
    <property type="match status" value="1"/>
</dbReference>
<dbReference type="PANTHER" id="PTHR43400">
    <property type="entry name" value="FUMARATE REDUCTASE"/>
    <property type="match status" value="1"/>
</dbReference>
<dbReference type="Gene3D" id="3.50.50.60">
    <property type="entry name" value="FAD/NAD(P)-binding domain"/>
    <property type="match status" value="1"/>
</dbReference>
<dbReference type="SUPFAM" id="SSF56425">
    <property type="entry name" value="Succinate dehydrogenase/fumarate reductase flavoprotein, catalytic domain"/>
    <property type="match status" value="1"/>
</dbReference>
<proteinExistence type="inferred from homology"/>
<dbReference type="SUPFAM" id="SSF51905">
    <property type="entry name" value="FAD/NAD(P)-binding domain"/>
    <property type="match status" value="1"/>
</dbReference>
<dbReference type="InterPro" id="IPR003953">
    <property type="entry name" value="FAD-dep_OxRdtase_2_FAD-bd"/>
</dbReference>
<organism evidence="7">
    <name type="scientific">Candidatus Kentrum sp. TC</name>
    <dbReference type="NCBI Taxonomy" id="2126339"/>
    <lineage>
        <taxon>Bacteria</taxon>
        <taxon>Pseudomonadati</taxon>
        <taxon>Pseudomonadota</taxon>
        <taxon>Gammaproteobacteria</taxon>
        <taxon>Candidatus Kentrum</taxon>
    </lineage>
</organism>
<evidence type="ECO:0000256" key="3">
    <source>
        <dbReference type="ARBA" id="ARBA00022827"/>
    </source>
</evidence>
<dbReference type="InterPro" id="IPR050315">
    <property type="entry name" value="FAD-oxidoreductase_2"/>
</dbReference>
<dbReference type="InterPro" id="IPR027477">
    <property type="entry name" value="Succ_DH/fumarate_Rdtase_cat_sf"/>
</dbReference>
<evidence type="ECO:0000313" key="7">
    <source>
        <dbReference type="EMBL" id="VFK43577.1"/>
    </source>
</evidence>
<keyword evidence="4 5" id="KW-0560">Oxidoreductase</keyword>
<name>A0A450YPW0_9GAMM</name>
<evidence type="ECO:0000259" key="6">
    <source>
        <dbReference type="Pfam" id="PF00890"/>
    </source>
</evidence>
<dbReference type="PRINTS" id="PR00368">
    <property type="entry name" value="FADPNR"/>
</dbReference>
<evidence type="ECO:0000256" key="4">
    <source>
        <dbReference type="ARBA" id="ARBA00023002"/>
    </source>
</evidence>
<keyword evidence="3 5" id="KW-0274">FAD</keyword>
<dbReference type="InterPro" id="IPR010960">
    <property type="entry name" value="Flavocytochrome_c"/>
</dbReference>
<keyword evidence="2 5" id="KW-0285">Flavoprotein</keyword>
<evidence type="ECO:0000256" key="2">
    <source>
        <dbReference type="ARBA" id="ARBA00022630"/>
    </source>
</evidence>
<dbReference type="GO" id="GO:0010181">
    <property type="term" value="F:FMN binding"/>
    <property type="evidence" value="ECO:0007669"/>
    <property type="project" value="InterPro"/>
</dbReference>
<evidence type="ECO:0000256" key="1">
    <source>
        <dbReference type="ARBA" id="ARBA00001974"/>
    </source>
</evidence>
<protein>
    <submittedName>
        <fullName evidence="7">Flavocytochrome c</fullName>
    </submittedName>
</protein>
<accession>A0A450YPW0</accession>
<sequence>MPARKDGHAAPGLESAEVIVVGSGFAGLTAAIEATRAGCSVMAIEKRDAVGGNSGISGGVLAAVDAPLQRRRGIEDSTRRMFDDMMRAGHGGNDPELAALVCMHSGAALAWLKKEIGVAFLDRIDWFEGHTARRCHGVAGLEGRNIIEPLREQATALGVDIRVNTRMEGFHRGKDGAIRGISAIDTRREEPESILLEARRAVILASGGFSAEASRQRWTDTDEAGSRTSLADSTAEVLRLAERAGAALVDMEFLEMLPYASPDEDGRGVAPFFASYAVLPYGLMLNSTDGKRFVDEWTDRKTCAEAIMALGRPAIGITDDQGLANVGAMIREYLDPSVTRRFDDLAALADVYGIPLDAFRKTLLNYNRFVEQGRDADFGKPIPPEARPLRAPYYALRLWPKAHSSLGGLRIDPRARVLDKGGRPIPGLYAAGEAAGGVHGACRLAAYAITECLVFGRIAGREAALRGKGQEP</sequence>
<dbReference type="AlphaFoldDB" id="A0A450YPW0"/>
<evidence type="ECO:0000256" key="5">
    <source>
        <dbReference type="RuleBase" id="RU366062"/>
    </source>
</evidence>
<comment type="similarity">
    <text evidence="5">Belongs to the FAD-dependent oxidoreductase 2 family. FRD/SDH subfamily.</text>
</comment>
<comment type="cofactor">
    <cofactor evidence="1">
        <name>FAD</name>
        <dbReference type="ChEBI" id="CHEBI:57692"/>
    </cofactor>
</comment>
<dbReference type="NCBIfam" id="TIGR01813">
    <property type="entry name" value="flavo_cyto_c"/>
    <property type="match status" value="1"/>
</dbReference>